<keyword evidence="3 11" id="KW-0349">Heme</keyword>
<dbReference type="InterPro" id="IPR001128">
    <property type="entry name" value="Cyt_P450"/>
</dbReference>
<dbReference type="PRINTS" id="PR00385">
    <property type="entry name" value="P450"/>
</dbReference>
<dbReference type="GO" id="GO:0016712">
    <property type="term" value="F:oxidoreductase activity, acting on paired donors, with incorporation or reduction of molecular oxygen, reduced flavin or flavoprotein as one donor, and incorporation of one atom of oxygen"/>
    <property type="evidence" value="ECO:0007669"/>
    <property type="project" value="UniProtKB-ARBA"/>
</dbReference>
<evidence type="ECO:0000256" key="6">
    <source>
        <dbReference type="ARBA" id="ARBA00022989"/>
    </source>
</evidence>
<dbReference type="InterPro" id="IPR002401">
    <property type="entry name" value="Cyt_P450_E_grp-I"/>
</dbReference>
<name>A0A8X8XLY9_SALSN</name>
<comment type="subcellular location">
    <subcellularLocation>
        <location evidence="1">Membrane</location>
        <topology evidence="1">Single-pass membrane protein</topology>
    </subcellularLocation>
</comment>
<dbReference type="EMBL" id="PNBA02000008">
    <property type="protein sequence ID" value="KAG6416850.1"/>
    <property type="molecule type" value="Genomic_DNA"/>
</dbReference>
<dbReference type="FunFam" id="1.10.630.10:FF:000029">
    <property type="entry name" value="Cytochrome P450 734A1"/>
    <property type="match status" value="1"/>
</dbReference>
<feature type="binding site" description="axial binding residue" evidence="11">
    <location>
        <position position="545"/>
    </location>
    <ligand>
        <name>heme</name>
        <dbReference type="ChEBI" id="CHEBI:30413"/>
    </ligand>
    <ligandPart>
        <name>Fe</name>
        <dbReference type="ChEBI" id="CHEBI:18248"/>
    </ligandPart>
</feature>
<organism evidence="13">
    <name type="scientific">Salvia splendens</name>
    <name type="common">Scarlet sage</name>
    <dbReference type="NCBI Taxonomy" id="180675"/>
    <lineage>
        <taxon>Eukaryota</taxon>
        <taxon>Viridiplantae</taxon>
        <taxon>Streptophyta</taxon>
        <taxon>Embryophyta</taxon>
        <taxon>Tracheophyta</taxon>
        <taxon>Spermatophyta</taxon>
        <taxon>Magnoliopsida</taxon>
        <taxon>eudicotyledons</taxon>
        <taxon>Gunneridae</taxon>
        <taxon>Pentapetalae</taxon>
        <taxon>asterids</taxon>
        <taxon>lamiids</taxon>
        <taxon>Lamiales</taxon>
        <taxon>Lamiaceae</taxon>
        <taxon>Nepetoideae</taxon>
        <taxon>Mentheae</taxon>
        <taxon>Salviinae</taxon>
        <taxon>Salvia</taxon>
        <taxon>Salvia subgen. Calosphace</taxon>
        <taxon>core Calosphace</taxon>
    </lineage>
</organism>
<dbReference type="CDD" id="cd20642">
    <property type="entry name" value="CYP72"/>
    <property type="match status" value="1"/>
</dbReference>
<sequence>MSIREVIEECKIFYFAGQETNSSLLVWTMILLSKHQDWQIRARDEVVQVFGRGKPGYQDLNHLKTMSMILHEALRLYPSGGNIYAVDPHGSQLRKAEATGRSAASTAGAEGVFRAELRDVGSAALFVPTVTGQGFKGNSYKLFYGDFKEIRRFATEAVSKPMDFSNDIMPRALPIYHQTSKKHGENSFAWFGPKPAVNITDPEMIREILSKNYVFHKPNGNPIAKMLAKGVASFEEDKWAKHRKLINPAFHHMVPSFYLSCGDMLRKWDEIVGNEGGREVDVWPYLQTMTSDVISRTAFGSSYEEGRKIFELQKKQAKFIMEATRTLYIPGWRFVPTKFNRKMKEIVRETESLVLGIINKRMKATESTDDLLGLLLESNSKEMKENGSESGMSIEEVIEECKLFYFAGQETTSCLLVWTMILLSKHEDWQNRARDEVLQVFGKGKPNYQELNHLKIVNMILHEAMRLYPPGVMLGRCTHKEARFGKISIPAGVQLVIPLLAMHHNTRLWGEDAAIFKPERFSEGVSKATQGRVMYFPFGWGPRICLGQNFAMLEAKMAMVMILQRYSFKLSPSYTHAPRTVIILQPQHGAHLILTKL</sequence>
<reference evidence="13" key="2">
    <citation type="submission" date="2020-08" db="EMBL/GenBank/DDBJ databases">
        <title>Plant Genome Project.</title>
        <authorList>
            <person name="Zhang R.-G."/>
        </authorList>
    </citation>
    <scope>NUCLEOTIDE SEQUENCE</scope>
    <source>
        <strain evidence="13">Huo1</strain>
        <tissue evidence="13">Leaf</tissue>
    </source>
</reference>
<dbReference type="GO" id="GO:0005506">
    <property type="term" value="F:iron ion binding"/>
    <property type="evidence" value="ECO:0007669"/>
    <property type="project" value="InterPro"/>
</dbReference>
<keyword evidence="8 11" id="KW-0408">Iron</keyword>
<evidence type="ECO:0008006" key="15">
    <source>
        <dbReference type="Google" id="ProtNLM"/>
    </source>
</evidence>
<keyword evidence="10" id="KW-0472">Membrane</keyword>
<keyword evidence="14" id="KW-1185">Reference proteome</keyword>
<dbReference type="GO" id="GO:0020037">
    <property type="term" value="F:heme binding"/>
    <property type="evidence" value="ECO:0007669"/>
    <property type="project" value="InterPro"/>
</dbReference>
<evidence type="ECO:0000256" key="2">
    <source>
        <dbReference type="ARBA" id="ARBA00010617"/>
    </source>
</evidence>
<evidence type="ECO:0000256" key="4">
    <source>
        <dbReference type="ARBA" id="ARBA00022692"/>
    </source>
</evidence>
<evidence type="ECO:0000256" key="5">
    <source>
        <dbReference type="ARBA" id="ARBA00022723"/>
    </source>
</evidence>
<evidence type="ECO:0000313" key="14">
    <source>
        <dbReference type="Proteomes" id="UP000298416"/>
    </source>
</evidence>
<proteinExistence type="inferred from homology"/>
<dbReference type="PANTHER" id="PTHR24282">
    <property type="entry name" value="CYTOCHROME P450 FAMILY MEMBER"/>
    <property type="match status" value="1"/>
</dbReference>
<dbReference type="GO" id="GO:0009820">
    <property type="term" value="P:alkaloid metabolic process"/>
    <property type="evidence" value="ECO:0007669"/>
    <property type="project" value="UniProtKB-ARBA"/>
</dbReference>
<dbReference type="InterPro" id="IPR036396">
    <property type="entry name" value="Cyt_P450_sf"/>
</dbReference>
<comment type="cofactor">
    <cofactor evidence="11">
        <name>heme</name>
        <dbReference type="ChEBI" id="CHEBI:30413"/>
    </cofactor>
</comment>
<keyword evidence="9 12" id="KW-0503">Monooxygenase</keyword>
<dbReference type="PRINTS" id="PR00463">
    <property type="entry name" value="EP450I"/>
</dbReference>
<accession>A0A8X8XLY9</accession>
<dbReference type="Gene3D" id="1.10.630.10">
    <property type="entry name" value="Cytochrome P450"/>
    <property type="match status" value="2"/>
</dbReference>
<dbReference type="AlphaFoldDB" id="A0A8X8XLY9"/>
<evidence type="ECO:0000256" key="7">
    <source>
        <dbReference type="ARBA" id="ARBA00023002"/>
    </source>
</evidence>
<dbReference type="InterPro" id="IPR017972">
    <property type="entry name" value="Cyt_P450_CS"/>
</dbReference>
<gene>
    <name evidence="13" type="ORF">SASPL_124291</name>
</gene>
<dbReference type="GO" id="GO:0016114">
    <property type="term" value="P:terpenoid biosynthetic process"/>
    <property type="evidence" value="ECO:0007669"/>
    <property type="project" value="UniProtKB-ARBA"/>
</dbReference>
<dbReference type="PANTHER" id="PTHR24282:SF255">
    <property type="entry name" value="CYTOCHROME P450 72A11-RELATED"/>
    <property type="match status" value="1"/>
</dbReference>
<comment type="similarity">
    <text evidence="2 12">Belongs to the cytochrome P450 family.</text>
</comment>
<evidence type="ECO:0000256" key="8">
    <source>
        <dbReference type="ARBA" id="ARBA00023004"/>
    </source>
</evidence>
<dbReference type="Pfam" id="PF00067">
    <property type="entry name" value="p450"/>
    <property type="match status" value="2"/>
</dbReference>
<dbReference type="GO" id="GO:0009753">
    <property type="term" value="P:response to jasmonic acid"/>
    <property type="evidence" value="ECO:0007669"/>
    <property type="project" value="UniProtKB-ARBA"/>
</dbReference>
<dbReference type="InterPro" id="IPR050665">
    <property type="entry name" value="Cytochrome_P450_Monooxygen"/>
</dbReference>
<evidence type="ECO:0000256" key="1">
    <source>
        <dbReference type="ARBA" id="ARBA00004167"/>
    </source>
</evidence>
<keyword evidence="5 11" id="KW-0479">Metal-binding</keyword>
<reference evidence="13" key="1">
    <citation type="submission" date="2018-01" db="EMBL/GenBank/DDBJ databases">
        <authorList>
            <person name="Mao J.F."/>
        </authorList>
    </citation>
    <scope>NUCLEOTIDE SEQUENCE</scope>
    <source>
        <strain evidence="13">Huo1</strain>
        <tissue evidence="13">Leaf</tissue>
    </source>
</reference>
<protein>
    <recommendedName>
        <fullName evidence="15">Cytochrome P450, family 72, subfamily C, polypeptide 1</fullName>
    </recommendedName>
</protein>
<evidence type="ECO:0000256" key="3">
    <source>
        <dbReference type="ARBA" id="ARBA00022617"/>
    </source>
</evidence>
<comment type="caution">
    <text evidence="13">The sequence shown here is derived from an EMBL/GenBank/DDBJ whole genome shotgun (WGS) entry which is preliminary data.</text>
</comment>
<evidence type="ECO:0000256" key="9">
    <source>
        <dbReference type="ARBA" id="ARBA00023033"/>
    </source>
</evidence>
<dbReference type="Proteomes" id="UP000298416">
    <property type="component" value="Unassembled WGS sequence"/>
</dbReference>
<evidence type="ECO:0000256" key="12">
    <source>
        <dbReference type="RuleBase" id="RU000461"/>
    </source>
</evidence>
<evidence type="ECO:0000313" key="13">
    <source>
        <dbReference type="EMBL" id="KAG6416850.1"/>
    </source>
</evidence>
<dbReference type="PROSITE" id="PS00086">
    <property type="entry name" value="CYTOCHROME_P450"/>
    <property type="match status" value="1"/>
</dbReference>
<evidence type="ECO:0000256" key="10">
    <source>
        <dbReference type="ARBA" id="ARBA00023136"/>
    </source>
</evidence>
<evidence type="ECO:0000256" key="11">
    <source>
        <dbReference type="PIRSR" id="PIRSR602401-1"/>
    </source>
</evidence>
<keyword evidence="6" id="KW-1133">Transmembrane helix</keyword>
<dbReference type="GO" id="GO:0016020">
    <property type="term" value="C:membrane"/>
    <property type="evidence" value="ECO:0007669"/>
    <property type="project" value="UniProtKB-SubCell"/>
</dbReference>
<keyword evidence="7 12" id="KW-0560">Oxidoreductase</keyword>
<keyword evidence="4" id="KW-0812">Transmembrane</keyword>
<dbReference type="SUPFAM" id="SSF48264">
    <property type="entry name" value="Cytochrome P450"/>
    <property type="match status" value="2"/>
</dbReference>